<reference evidence="4" key="1">
    <citation type="submission" date="2015-08" db="UniProtKB">
        <authorList>
            <consortium name="WormBaseParasite"/>
        </authorList>
    </citation>
    <scope>IDENTIFICATION</scope>
</reference>
<protein>
    <submittedName>
        <fullName evidence="4">GAR domain-containing protein</fullName>
    </submittedName>
</protein>
<sequence>MATLKIQENIVQLQKEIGSFQRLLDSAIDESEVPLKVLLHSTASNIWELKVNLDEIALIVAQEKSNVKRKFEINQITGDFFQMANEIKAKVEEVGVVGDSKDSTLEDLDEAYKTLKVIEKEDLPRLQAQYSKLPLAEIKDSIKSKAVEQKTKVIKNLESVQSLLLNKIEANNSFNALIVLFKEKASTVSGELESAQLDVNRIISIKDNDLLAVSKVIADMKEVVQKVNISRSDLIQECDEEYKKITNAVDLKCADAERNVIDVIGKRLDVPLEDLDFDNVEKDIDALPHQCLAYVDLKSKLDGIKRKLELQKKTKEELEIIANALKEINTSSKDVLPINEYILLLKKKLNDLTECLKPKSDSLILTGDAGIDKDIKKQRRKVNKSIEKIKKELEYKEFEKTVTVCKAVDGVKELLSKSEREVVDSDLLCSKEMFSTLRSEILNKLNELNTLNKNLIGDSLKKIIGNNIKIVNQALNNTDTVLSNIEKREKEINKLQGKLKKIESSADYGLDNANELIERYANSPQPFGSAKVDVGKIDSIILETNRFIKVASKIADDLKDNNFKDSLFIQKLDNYSNAVKNLEELKLTIEDDIKREDNLIRMRNQLQITLNKIIEKASIIINKTNSL</sequence>
<keyword evidence="1" id="KW-0175">Coiled coil</keyword>
<feature type="coiled-coil region" evidence="1">
    <location>
        <begin position="301"/>
        <end position="328"/>
    </location>
</feature>
<keyword evidence="3" id="KW-1185">Reference proteome</keyword>
<name>A0A0K0ENF5_STRER</name>
<dbReference type="Pfam" id="PF26081">
    <property type="entry name" value="DUF8031"/>
    <property type="match status" value="1"/>
</dbReference>
<evidence type="ECO:0000313" key="4">
    <source>
        <dbReference type="WBParaSite" id="SSTP_0001099200.1"/>
    </source>
</evidence>
<evidence type="ECO:0000256" key="1">
    <source>
        <dbReference type="SAM" id="Coils"/>
    </source>
</evidence>
<proteinExistence type="predicted"/>
<accession>A0A0K0ENF5</accession>
<feature type="domain" description="DUF8031" evidence="2">
    <location>
        <begin position="6"/>
        <end position="72"/>
    </location>
</feature>
<dbReference type="WBParaSite" id="SSTP_0001099200.1">
    <property type="protein sequence ID" value="SSTP_0001099200.1"/>
    <property type="gene ID" value="SSTP_0001099200"/>
</dbReference>
<dbReference type="STRING" id="6248.A0A0K0ENF5"/>
<evidence type="ECO:0000259" key="2">
    <source>
        <dbReference type="Pfam" id="PF26081"/>
    </source>
</evidence>
<feature type="coiled-coil region" evidence="1">
    <location>
        <begin position="572"/>
        <end position="599"/>
    </location>
</feature>
<dbReference type="AlphaFoldDB" id="A0A0K0ENF5"/>
<dbReference type="InterPro" id="IPR058344">
    <property type="entry name" value="DUF8031"/>
</dbReference>
<organism evidence="4">
    <name type="scientific">Strongyloides stercoralis</name>
    <name type="common">Threadworm</name>
    <dbReference type="NCBI Taxonomy" id="6248"/>
    <lineage>
        <taxon>Eukaryota</taxon>
        <taxon>Metazoa</taxon>
        <taxon>Ecdysozoa</taxon>
        <taxon>Nematoda</taxon>
        <taxon>Chromadorea</taxon>
        <taxon>Rhabditida</taxon>
        <taxon>Tylenchina</taxon>
        <taxon>Panagrolaimomorpha</taxon>
        <taxon>Strongyloidoidea</taxon>
        <taxon>Strongyloididae</taxon>
        <taxon>Strongyloides</taxon>
    </lineage>
</organism>
<dbReference type="WBParaSite" id="TCONS_00012948.p1">
    <property type="protein sequence ID" value="TCONS_00012948.p1"/>
    <property type="gene ID" value="XLOC_008734"/>
</dbReference>
<evidence type="ECO:0000313" key="3">
    <source>
        <dbReference type="Proteomes" id="UP000035681"/>
    </source>
</evidence>
<dbReference type="Proteomes" id="UP000035681">
    <property type="component" value="Unplaced"/>
</dbReference>